<evidence type="ECO:0008006" key="3">
    <source>
        <dbReference type="Google" id="ProtNLM"/>
    </source>
</evidence>
<gene>
    <name evidence="1" type="ORF">Pflav_055620</name>
</gene>
<organism evidence="1 2">
    <name type="scientific">Phytohabitans flavus</name>
    <dbReference type="NCBI Taxonomy" id="1076124"/>
    <lineage>
        <taxon>Bacteria</taxon>
        <taxon>Bacillati</taxon>
        <taxon>Actinomycetota</taxon>
        <taxon>Actinomycetes</taxon>
        <taxon>Micromonosporales</taxon>
        <taxon>Micromonosporaceae</taxon>
    </lineage>
</organism>
<dbReference type="Proteomes" id="UP000502508">
    <property type="component" value="Chromosome"/>
</dbReference>
<dbReference type="AlphaFoldDB" id="A0A6F8XZ64"/>
<accession>A0A6F8XZ64</accession>
<proteinExistence type="predicted"/>
<name>A0A6F8XZ64_9ACTN</name>
<reference evidence="1 2" key="1">
    <citation type="submission" date="2020-03" db="EMBL/GenBank/DDBJ databases">
        <title>Whole genome shotgun sequence of Phytohabitans flavus NBRC 107702.</title>
        <authorList>
            <person name="Komaki H."/>
            <person name="Tamura T."/>
        </authorList>
    </citation>
    <scope>NUCLEOTIDE SEQUENCE [LARGE SCALE GENOMIC DNA]</scope>
    <source>
        <strain evidence="1 2">NBRC 107702</strain>
    </source>
</reference>
<keyword evidence="2" id="KW-1185">Reference proteome</keyword>
<evidence type="ECO:0000313" key="1">
    <source>
        <dbReference type="EMBL" id="BCB79152.1"/>
    </source>
</evidence>
<dbReference type="KEGG" id="pfla:Pflav_055620"/>
<protein>
    <recommendedName>
        <fullName evidence="3">DUF5679 domain-containing protein</fullName>
    </recommendedName>
</protein>
<sequence>MSAPNEGTAVTASTWCRQCRTKQPITGTPVASPGGVLRVRGRCPACATRLHTIVGKETAR</sequence>
<dbReference type="EMBL" id="AP022870">
    <property type="protein sequence ID" value="BCB79152.1"/>
    <property type="molecule type" value="Genomic_DNA"/>
</dbReference>
<evidence type="ECO:0000313" key="2">
    <source>
        <dbReference type="Proteomes" id="UP000502508"/>
    </source>
</evidence>
<reference evidence="1 2" key="2">
    <citation type="submission" date="2020-03" db="EMBL/GenBank/DDBJ databases">
        <authorList>
            <person name="Ichikawa N."/>
            <person name="Kimura A."/>
            <person name="Kitahashi Y."/>
            <person name="Uohara A."/>
        </authorList>
    </citation>
    <scope>NUCLEOTIDE SEQUENCE [LARGE SCALE GENOMIC DNA]</scope>
    <source>
        <strain evidence="1 2">NBRC 107702</strain>
    </source>
</reference>
<dbReference type="RefSeq" id="WP_173039006.1">
    <property type="nucleotide sequence ID" value="NZ_AP022870.1"/>
</dbReference>